<reference evidence="1 3" key="2">
    <citation type="submission" date="2020-03" db="EMBL/GenBank/DDBJ databases">
        <title>Genomic Encyclopedia of Type Strains, Phase IV (KMG-IV): sequencing the most valuable type-strain genomes for metagenomic binning, comparative biology and taxonomic classification.</title>
        <authorList>
            <person name="Goeker M."/>
        </authorList>
    </citation>
    <scope>NUCLEOTIDE SEQUENCE [LARGE SCALE GENOMIC DNA]</scope>
    <source>
        <strain evidence="1 3">DSM 105722</strain>
    </source>
</reference>
<proteinExistence type="predicted"/>
<evidence type="ECO:0000313" key="1">
    <source>
        <dbReference type="EMBL" id="NJC20623.1"/>
    </source>
</evidence>
<dbReference type="AlphaFoldDB" id="A0A7X6BMI1"/>
<dbReference type="Pfam" id="PF16132">
    <property type="entry name" value="DUF4843"/>
    <property type="match status" value="1"/>
</dbReference>
<name>A0A7X6BMI1_9BACT</name>
<dbReference type="RefSeq" id="WP_118305577.1">
    <property type="nucleotide sequence ID" value="NZ_BMPA01000019.1"/>
</dbReference>
<evidence type="ECO:0000313" key="2">
    <source>
        <dbReference type="EMBL" id="WOF12074.1"/>
    </source>
</evidence>
<reference evidence="2 4" key="1">
    <citation type="submission" date="2019-09" db="EMBL/GenBank/DDBJ databases">
        <title>Butyricimonas paravirosa DSM 105722 (=214-4 = JCM 18677 = CCUG 65563).</title>
        <authorList>
            <person name="Le Roy T."/>
            <person name="Cani P.D."/>
        </authorList>
    </citation>
    <scope>NUCLEOTIDE SEQUENCE [LARGE SCALE GENOMIC DNA]</scope>
    <source>
        <strain evidence="2 4">DSM 105722</strain>
    </source>
</reference>
<keyword evidence="4" id="KW-1185">Reference proteome</keyword>
<dbReference type="GeneID" id="86891077"/>
<dbReference type="EMBL" id="CP043839">
    <property type="protein sequence ID" value="WOF12074.1"/>
    <property type="molecule type" value="Genomic_DNA"/>
</dbReference>
<sequence>MKIYIILIAIVFALFSCSEEEIKTYHSERYLYFTTSLDSADLSVSFSHYPTNEEYKAGFEVNLMGDPLAEDAVYRISVVDTGTTALPEEYVLNMEPKFGANQLKDTLYVTLKKTERLNDGPVTLMIKLEEGNGFTPGLRRNRTVKVHFDNVESKPLWWEGDIITVYLGEYSPEKYKYFLIVTQVDATEIPVLLKENPTKLRVLALEFKDYLALHPELNMTVPIY</sequence>
<dbReference type="InterPro" id="IPR032299">
    <property type="entry name" value="DUF4843"/>
</dbReference>
<organism evidence="1 3">
    <name type="scientific">Butyricimonas paravirosa</name>
    <dbReference type="NCBI Taxonomy" id="1472417"/>
    <lineage>
        <taxon>Bacteria</taxon>
        <taxon>Pseudomonadati</taxon>
        <taxon>Bacteroidota</taxon>
        <taxon>Bacteroidia</taxon>
        <taxon>Bacteroidales</taxon>
        <taxon>Odoribacteraceae</taxon>
        <taxon>Butyricimonas</taxon>
    </lineage>
</organism>
<dbReference type="EMBL" id="JAATLI010000020">
    <property type="protein sequence ID" value="NJC20623.1"/>
    <property type="molecule type" value="Genomic_DNA"/>
</dbReference>
<dbReference type="Proteomes" id="UP000576368">
    <property type="component" value="Unassembled WGS sequence"/>
</dbReference>
<evidence type="ECO:0000313" key="4">
    <source>
        <dbReference type="Proteomes" id="UP001302374"/>
    </source>
</evidence>
<dbReference type="Proteomes" id="UP001302374">
    <property type="component" value="Chromosome"/>
</dbReference>
<dbReference type="PROSITE" id="PS51257">
    <property type="entry name" value="PROKAR_LIPOPROTEIN"/>
    <property type="match status" value="1"/>
</dbReference>
<evidence type="ECO:0000313" key="3">
    <source>
        <dbReference type="Proteomes" id="UP000576368"/>
    </source>
</evidence>
<accession>A0A7X6BMI1</accession>
<protein>
    <submittedName>
        <fullName evidence="2">DUF4843 domain-containing protein</fullName>
    </submittedName>
</protein>
<gene>
    <name evidence="2" type="ORF">F1644_07240</name>
    <name evidence="1" type="ORF">GGR15_004279</name>
</gene>